<dbReference type="InterPro" id="IPR020568">
    <property type="entry name" value="Ribosomal_Su5_D2-typ_SF"/>
</dbReference>
<dbReference type="SUPFAM" id="SSF52540">
    <property type="entry name" value="P-loop containing nucleoside triphosphate hydrolases"/>
    <property type="match status" value="1"/>
</dbReference>
<keyword evidence="2 11" id="KW-0547">Nucleotide-binding</keyword>
<comment type="function">
    <text evidence="13">DNA-dependent ATPase involved in processing of recombination intermediates, plays a role in repairing DNA breaks. Stimulates the branch migration of RecA-mediated strand transfer reactions, allowing the 3' invading strand to extend heteroduplex DNA faster. Binds ssDNA in the presence of ADP but not other nucleotides, has ATPase activity that is stimulated by ssDNA and various branched DNA structures, but inhibited by SSB. Does not have RecA's homology-searching function.</text>
</comment>
<evidence type="ECO:0000256" key="12">
    <source>
        <dbReference type="NCBIfam" id="TIGR00416"/>
    </source>
</evidence>
<dbReference type="SUPFAM" id="SSF54211">
    <property type="entry name" value="Ribosomal protein S5 domain 2-like"/>
    <property type="match status" value="1"/>
</dbReference>
<evidence type="ECO:0000256" key="2">
    <source>
        <dbReference type="ARBA" id="ARBA00022741"/>
    </source>
</evidence>
<dbReference type="Gene3D" id="3.30.230.10">
    <property type="match status" value="1"/>
</dbReference>
<keyword evidence="16" id="KW-1185">Reference proteome</keyword>
<proteinExistence type="inferred from homology"/>
<evidence type="ECO:0000313" key="15">
    <source>
        <dbReference type="EMBL" id="QTA38124.1"/>
    </source>
</evidence>
<dbReference type="SMART" id="SM00382">
    <property type="entry name" value="AAA"/>
    <property type="match status" value="1"/>
</dbReference>
<dbReference type="InterPro" id="IPR020588">
    <property type="entry name" value="RecA_ATP-bd"/>
</dbReference>
<dbReference type="Pfam" id="PF13541">
    <property type="entry name" value="ChlI"/>
    <property type="match status" value="1"/>
</dbReference>
<dbReference type="Gene3D" id="3.40.50.300">
    <property type="entry name" value="P-loop containing nucleotide triphosphate hydrolases"/>
    <property type="match status" value="1"/>
</dbReference>
<evidence type="ECO:0000256" key="1">
    <source>
        <dbReference type="ARBA" id="ARBA00022723"/>
    </source>
</evidence>
<gene>
    <name evidence="11 15" type="primary">radA</name>
    <name evidence="15" type="ORF">JYK00_00855</name>
</gene>
<dbReference type="Pfam" id="PF18073">
    <property type="entry name" value="Zn_ribbon_LapB"/>
    <property type="match status" value="1"/>
</dbReference>
<protein>
    <recommendedName>
        <fullName evidence="11 12">DNA repair protein RadA</fullName>
    </recommendedName>
</protein>
<dbReference type="InterPro" id="IPR004504">
    <property type="entry name" value="DNA_repair_RadA"/>
</dbReference>
<dbReference type="InterPro" id="IPR003593">
    <property type="entry name" value="AAA+_ATPase"/>
</dbReference>
<comment type="similarity">
    <text evidence="11 13">Belongs to the RecA family. RadA subfamily.</text>
</comment>
<keyword evidence="4 13" id="KW-0863">Zinc-finger</keyword>
<dbReference type="Pfam" id="PF13481">
    <property type="entry name" value="AAA_25"/>
    <property type="match status" value="1"/>
</dbReference>
<evidence type="ECO:0000256" key="3">
    <source>
        <dbReference type="ARBA" id="ARBA00022763"/>
    </source>
</evidence>
<evidence type="ECO:0000256" key="6">
    <source>
        <dbReference type="ARBA" id="ARBA00022833"/>
    </source>
</evidence>
<dbReference type="PANTHER" id="PTHR32472:SF10">
    <property type="entry name" value="DNA REPAIR PROTEIN RADA-LIKE PROTEIN"/>
    <property type="match status" value="1"/>
</dbReference>
<evidence type="ECO:0000256" key="9">
    <source>
        <dbReference type="ARBA" id="ARBA00023125"/>
    </source>
</evidence>
<feature type="short sequence motif" description="RadA KNRFG motif" evidence="11">
    <location>
        <begin position="247"/>
        <end position="251"/>
    </location>
</feature>
<keyword evidence="7 11" id="KW-0067">ATP-binding</keyword>
<organism evidence="15 16">
    <name type="scientific">Thermosipho ferrireducens</name>
    <dbReference type="NCBI Taxonomy" id="2571116"/>
    <lineage>
        <taxon>Bacteria</taxon>
        <taxon>Thermotogati</taxon>
        <taxon>Thermotogota</taxon>
        <taxon>Thermotogae</taxon>
        <taxon>Thermotogales</taxon>
        <taxon>Fervidobacteriaceae</taxon>
        <taxon>Thermosipho</taxon>
    </lineage>
</organism>
<evidence type="ECO:0000256" key="5">
    <source>
        <dbReference type="ARBA" id="ARBA00022801"/>
    </source>
</evidence>
<evidence type="ECO:0000256" key="7">
    <source>
        <dbReference type="ARBA" id="ARBA00022840"/>
    </source>
</evidence>
<sequence length="441" mass="48724">MSKTKIIYVCDNCGYESPKWFGKCPVCNEWNTAKELKLSNINKAGEESSRFFLLEEISEVEMFERLITRYSEINNLFGGGVVPGQVILLGGEPGVGKSTLALQLCYELSRYGKVAYITGEESAMQIALRAKRLKIENSGIYLSTENNIESVLTNLRKQELTFVVFDSIQTLYSNKVDSASGGVLQVRTVVDEVRKFSKDTGIASLLIAHVTKGGNIAGPKLVEHIVDTVIYFEGEKSTDLRVLRVLKNRFGPSGEIAIFSMSESGLKELKERIFIEESPMPGNTITSLYEGSRPFLVQIQSLVSRDKIATARRISHGIDVRKIIIMSAVISKHLNLPVESHDVYANVSGGLKITDSACDLAIAASILSSFLNKYIGKFVIIGEVGLDGSIRNVHNIKKRIENAIRSGYDKFIIPKKANVPGSESVIKLGNLKELLNYMIDL</sequence>
<dbReference type="RefSeq" id="WP_207566845.1">
    <property type="nucleotide sequence ID" value="NZ_CP071446.1"/>
</dbReference>
<feature type="binding site" evidence="11">
    <location>
        <begin position="91"/>
        <end position="98"/>
    </location>
    <ligand>
        <name>ATP</name>
        <dbReference type="ChEBI" id="CHEBI:30616"/>
    </ligand>
</feature>
<keyword evidence="5" id="KW-0378">Hydrolase</keyword>
<dbReference type="PRINTS" id="PR01874">
    <property type="entry name" value="DNAREPAIRADA"/>
</dbReference>
<evidence type="ECO:0000313" key="16">
    <source>
        <dbReference type="Proteomes" id="UP000671862"/>
    </source>
</evidence>
<dbReference type="PANTHER" id="PTHR32472">
    <property type="entry name" value="DNA REPAIR PROTEIN RADA"/>
    <property type="match status" value="1"/>
</dbReference>
<feature type="domain" description="RecA family profile 1" evidence="14">
    <location>
        <begin position="62"/>
        <end position="210"/>
    </location>
</feature>
<dbReference type="InterPro" id="IPR041166">
    <property type="entry name" value="Rubredoxin_2"/>
</dbReference>
<keyword evidence="8 11" id="KW-0346">Stress response</keyword>
<accession>A0ABX7S6B6</accession>
<dbReference type="Proteomes" id="UP000671862">
    <property type="component" value="Chromosome"/>
</dbReference>
<keyword evidence="6 13" id="KW-0862">Zinc</keyword>
<keyword evidence="9 11" id="KW-0238">DNA-binding</keyword>
<evidence type="ECO:0000259" key="14">
    <source>
        <dbReference type="PROSITE" id="PS50162"/>
    </source>
</evidence>
<feature type="region of interest" description="Lon-protease-like" evidence="11">
    <location>
        <begin position="342"/>
        <end position="441"/>
    </location>
</feature>
<evidence type="ECO:0000256" key="4">
    <source>
        <dbReference type="ARBA" id="ARBA00022771"/>
    </source>
</evidence>
<comment type="domain">
    <text evidence="11">The middle region has homology to RecA with ATPase motifs including the RadA KNRFG motif, while the C-terminus is homologous to Lon protease.</text>
</comment>
<reference evidence="15 16" key="1">
    <citation type="submission" date="2021-03" db="EMBL/GenBank/DDBJ databases">
        <title>Thermosipho ferrireducens sp.nov., an anaerobic thermophilic iron-reducing bacterium isolated from a deep-sea hydrothermal sulfide deposits.</title>
        <authorList>
            <person name="Zeng X."/>
            <person name="Chen Y."/>
            <person name="Shao Z."/>
        </authorList>
    </citation>
    <scope>NUCLEOTIDE SEQUENCE [LARGE SCALE GENOMIC DNA]</scope>
    <source>
        <strain evidence="15 16">JL129W03</strain>
    </source>
</reference>
<evidence type="ECO:0000256" key="11">
    <source>
        <dbReference type="HAMAP-Rule" id="MF_01498"/>
    </source>
</evidence>
<evidence type="ECO:0000256" key="10">
    <source>
        <dbReference type="ARBA" id="ARBA00023204"/>
    </source>
</evidence>
<dbReference type="EMBL" id="CP071446">
    <property type="protein sequence ID" value="QTA38124.1"/>
    <property type="molecule type" value="Genomic_DNA"/>
</dbReference>
<keyword evidence="3 11" id="KW-0227">DNA damage</keyword>
<name>A0ABX7S6B6_9BACT</name>
<keyword evidence="10 11" id="KW-0234">DNA repair</keyword>
<evidence type="ECO:0000256" key="13">
    <source>
        <dbReference type="RuleBase" id="RU003555"/>
    </source>
</evidence>
<dbReference type="PROSITE" id="PS50162">
    <property type="entry name" value="RECA_2"/>
    <property type="match status" value="1"/>
</dbReference>
<dbReference type="NCBIfam" id="TIGR00416">
    <property type="entry name" value="sms"/>
    <property type="match status" value="1"/>
</dbReference>
<dbReference type="HAMAP" id="MF_01498">
    <property type="entry name" value="RadA_bact"/>
    <property type="match status" value="1"/>
</dbReference>
<dbReference type="InterPro" id="IPR027417">
    <property type="entry name" value="P-loop_NTPase"/>
</dbReference>
<comment type="function">
    <text evidence="11">Plays a role in repairing double-strand DNA breaks, probably involving stabilizing or processing branched DNA or blocked replication forks.</text>
</comment>
<keyword evidence="1 11" id="KW-0479">Metal-binding</keyword>
<dbReference type="InterPro" id="IPR014721">
    <property type="entry name" value="Ribsml_uS5_D2-typ_fold_subgr"/>
</dbReference>
<evidence type="ECO:0000256" key="8">
    <source>
        <dbReference type="ARBA" id="ARBA00023016"/>
    </source>
</evidence>